<dbReference type="Pfam" id="PF13847">
    <property type="entry name" value="Methyltransf_31"/>
    <property type="match status" value="1"/>
</dbReference>
<organism evidence="5 6">
    <name type="scientific">Candidatus Collierbacteria bacterium GW2011_GWB2_44_22</name>
    <dbReference type="NCBI Taxonomy" id="1618387"/>
    <lineage>
        <taxon>Bacteria</taxon>
        <taxon>Candidatus Collieribacteriota</taxon>
    </lineage>
</organism>
<dbReference type="Proteomes" id="UP000034006">
    <property type="component" value="Unassembled WGS sequence"/>
</dbReference>
<evidence type="ECO:0000256" key="2">
    <source>
        <dbReference type="ARBA" id="ARBA00022679"/>
    </source>
</evidence>
<dbReference type="EMBL" id="LCIH01000013">
    <property type="protein sequence ID" value="KKT51371.1"/>
    <property type="molecule type" value="Genomic_DNA"/>
</dbReference>
<dbReference type="CDD" id="cd02440">
    <property type="entry name" value="AdoMet_MTases"/>
    <property type="match status" value="1"/>
</dbReference>
<dbReference type="SUPFAM" id="SSF53335">
    <property type="entry name" value="S-adenosyl-L-methionine-dependent methyltransferases"/>
    <property type="match status" value="1"/>
</dbReference>
<dbReference type="PANTHER" id="PTHR18895:SF74">
    <property type="entry name" value="MTRF1L RELEASE FACTOR GLUTAMINE METHYLTRANSFERASE"/>
    <property type="match status" value="1"/>
</dbReference>
<keyword evidence="3" id="KW-0949">S-adenosyl-L-methionine</keyword>
<keyword evidence="2 5" id="KW-0808">Transferase</keyword>
<dbReference type="Gene3D" id="3.40.50.150">
    <property type="entry name" value="Vaccinia Virus protein VP39"/>
    <property type="match status" value="1"/>
</dbReference>
<dbReference type="STRING" id="1618387.UW44_C0013G0091"/>
<dbReference type="GO" id="GO:0032259">
    <property type="term" value="P:methylation"/>
    <property type="evidence" value="ECO:0007669"/>
    <property type="project" value="UniProtKB-KW"/>
</dbReference>
<gene>
    <name evidence="5" type="ORF">UW44_C0013G0091</name>
</gene>
<dbReference type="NCBIfam" id="TIGR00536">
    <property type="entry name" value="hemK_fam"/>
    <property type="match status" value="1"/>
</dbReference>
<evidence type="ECO:0000256" key="3">
    <source>
        <dbReference type="ARBA" id="ARBA00022691"/>
    </source>
</evidence>
<comment type="caution">
    <text evidence="5">The sequence shown here is derived from an EMBL/GenBank/DDBJ whole genome shotgun (WGS) entry which is preliminary data.</text>
</comment>
<evidence type="ECO:0000313" key="5">
    <source>
        <dbReference type="EMBL" id="KKT51371.1"/>
    </source>
</evidence>
<dbReference type="InterPro" id="IPR025714">
    <property type="entry name" value="Methyltranfer_dom"/>
</dbReference>
<dbReference type="PANTHER" id="PTHR18895">
    <property type="entry name" value="HEMK METHYLTRANSFERASE"/>
    <property type="match status" value="1"/>
</dbReference>
<keyword evidence="1 5" id="KW-0489">Methyltransferase</keyword>
<proteinExistence type="predicted"/>
<feature type="domain" description="Methyltransferase" evidence="4">
    <location>
        <begin position="80"/>
        <end position="209"/>
    </location>
</feature>
<dbReference type="AlphaFoldDB" id="A0A0G1HW81"/>
<sequence>MPKRQFSPYELNHLKKFGFPDPDPNTFGEKPVEYITGHAEFCEMDFLVNSSTLIPRLESEKIIKIATEFIEKHQLSHPAIADIGTGTGCLGISIASRLAKKQTPYTIYLSDTSSEALKTATENAHRLLPSPVNLFFLKSNLLDDFPHIKFDVITANLPYIPSHTISSLSPSVKDFEPLSALDGGANGTTIINRFLNQLPEFLSFQGVAILEINDTHNLDSFSLPPAVQVSIEKDVFGVPRFLTVSPKS</sequence>
<evidence type="ECO:0000259" key="4">
    <source>
        <dbReference type="Pfam" id="PF13847"/>
    </source>
</evidence>
<dbReference type="InterPro" id="IPR029063">
    <property type="entry name" value="SAM-dependent_MTases_sf"/>
</dbReference>
<dbReference type="InterPro" id="IPR004556">
    <property type="entry name" value="HemK-like"/>
</dbReference>
<protein>
    <submittedName>
        <fullName evidence="5">Release factor glutamine methyltransferase</fullName>
    </submittedName>
</protein>
<evidence type="ECO:0000256" key="1">
    <source>
        <dbReference type="ARBA" id="ARBA00022603"/>
    </source>
</evidence>
<accession>A0A0G1HW81</accession>
<evidence type="ECO:0000313" key="6">
    <source>
        <dbReference type="Proteomes" id="UP000034006"/>
    </source>
</evidence>
<dbReference type="InterPro" id="IPR050320">
    <property type="entry name" value="N5-glutamine_MTase"/>
</dbReference>
<name>A0A0G1HW81_9BACT</name>
<dbReference type="GO" id="GO:0102559">
    <property type="term" value="F:peptide chain release factor N(5)-glutamine methyltransferase activity"/>
    <property type="evidence" value="ECO:0007669"/>
    <property type="project" value="UniProtKB-EC"/>
</dbReference>
<reference evidence="5 6" key="1">
    <citation type="journal article" date="2015" name="Nature">
        <title>rRNA introns, odd ribosomes, and small enigmatic genomes across a large radiation of phyla.</title>
        <authorList>
            <person name="Brown C.T."/>
            <person name="Hug L.A."/>
            <person name="Thomas B.C."/>
            <person name="Sharon I."/>
            <person name="Castelle C.J."/>
            <person name="Singh A."/>
            <person name="Wilkins M.J."/>
            <person name="Williams K.H."/>
            <person name="Banfield J.F."/>
        </authorList>
    </citation>
    <scope>NUCLEOTIDE SEQUENCE [LARGE SCALE GENOMIC DNA]</scope>
</reference>